<dbReference type="AlphaFoldDB" id="A0AAW0YQZ5"/>
<protein>
    <recommendedName>
        <fullName evidence="1">CUB domain-containing protein</fullName>
    </recommendedName>
</protein>
<sequence length="342" mass="37450">MDRLFRMLTVGAAGVECVGQDGRVGECVLQQQCRREIGTPTSSCTYGYASCCVAYYSECGFEVTRNKTYWVSPQSGTSSVVTTGGMCNLRIKKITSSICFIRLDLIKFKLMSPVNGSCTSDHLVVSGQNINAFTPKLCGENSGQHLYVDVDTVDGPVELSITTVGKGLDRQWEIKVSQIECSSPYRPPANCLQYFTGAQGTLTSFNYVADRDSKYLNNLNYAMCIRKEAGFCSVVYQTIPSGNYTKNRVFEIVNFHIDSSGVATSVIPSGEAGLGLIQCPDDYLIMAGTRLCGERLNDGSNPQPTNNGPITDKTRGPFIVQFTSDGWFTGQGFQLIYQQYPC</sequence>
<evidence type="ECO:0000313" key="2">
    <source>
        <dbReference type="EMBL" id="KAK8753906.1"/>
    </source>
</evidence>
<dbReference type="Gene3D" id="2.60.120.290">
    <property type="entry name" value="Spermadhesin, CUB domain"/>
    <property type="match status" value="1"/>
</dbReference>
<evidence type="ECO:0000259" key="1">
    <source>
        <dbReference type="Pfam" id="PF26080"/>
    </source>
</evidence>
<dbReference type="EMBL" id="JARKIK010000001">
    <property type="protein sequence ID" value="KAK8753906.1"/>
    <property type="molecule type" value="Genomic_DNA"/>
</dbReference>
<dbReference type="InterPro" id="IPR035914">
    <property type="entry name" value="Sperma_CUB_dom_sf"/>
</dbReference>
<dbReference type="PANTHER" id="PTHR33236">
    <property type="entry name" value="INTRAFLAGELLAR TRANSPORT PROTEIN 122 FAMILY PROTEIN-RELATED"/>
    <property type="match status" value="1"/>
</dbReference>
<proteinExistence type="predicted"/>
<name>A0AAW0YQZ5_CHEQU</name>
<gene>
    <name evidence="2" type="ORF">OTU49_001170</name>
</gene>
<dbReference type="PANTHER" id="PTHR33236:SF11">
    <property type="entry name" value="CUB DOMAIN-CONTAINING PROTEIN"/>
    <property type="match status" value="1"/>
</dbReference>
<reference evidence="2 3" key="1">
    <citation type="journal article" date="2024" name="BMC Genomics">
        <title>Genome assembly of redclaw crayfish (Cherax quadricarinatus) provides insights into its immune adaptation and hypoxia tolerance.</title>
        <authorList>
            <person name="Liu Z."/>
            <person name="Zheng J."/>
            <person name="Li H."/>
            <person name="Fang K."/>
            <person name="Wang S."/>
            <person name="He J."/>
            <person name="Zhou D."/>
            <person name="Weng S."/>
            <person name="Chi M."/>
            <person name="Gu Z."/>
            <person name="He J."/>
            <person name="Li F."/>
            <person name="Wang M."/>
        </authorList>
    </citation>
    <scope>NUCLEOTIDE SEQUENCE [LARGE SCALE GENOMIC DNA]</scope>
    <source>
        <strain evidence="2">ZL_2023a</strain>
    </source>
</reference>
<comment type="caution">
    <text evidence="2">The sequence shown here is derived from an EMBL/GenBank/DDBJ whole genome shotgun (WGS) entry which is preliminary data.</text>
</comment>
<feature type="domain" description="CUB" evidence="1">
    <location>
        <begin position="188"/>
        <end position="339"/>
    </location>
</feature>
<accession>A0AAW0YQZ5</accession>
<dbReference type="Pfam" id="PF26080">
    <property type="entry name" value="CUB_animal"/>
    <property type="match status" value="1"/>
</dbReference>
<organism evidence="2 3">
    <name type="scientific">Cherax quadricarinatus</name>
    <name type="common">Australian red claw crayfish</name>
    <dbReference type="NCBI Taxonomy" id="27406"/>
    <lineage>
        <taxon>Eukaryota</taxon>
        <taxon>Metazoa</taxon>
        <taxon>Ecdysozoa</taxon>
        <taxon>Arthropoda</taxon>
        <taxon>Crustacea</taxon>
        <taxon>Multicrustacea</taxon>
        <taxon>Malacostraca</taxon>
        <taxon>Eumalacostraca</taxon>
        <taxon>Eucarida</taxon>
        <taxon>Decapoda</taxon>
        <taxon>Pleocyemata</taxon>
        <taxon>Astacidea</taxon>
        <taxon>Parastacoidea</taxon>
        <taxon>Parastacidae</taxon>
        <taxon>Cherax</taxon>
    </lineage>
</organism>
<keyword evidence="3" id="KW-1185">Reference proteome</keyword>
<dbReference type="InterPro" id="IPR058698">
    <property type="entry name" value="CUB_metazoa"/>
</dbReference>
<evidence type="ECO:0000313" key="3">
    <source>
        <dbReference type="Proteomes" id="UP001445076"/>
    </source>
</evidence>
<dbReference type="Proteomes" id="UP001445076">
    <property type="component" value="Unassembled WGS sequence"/>
</dbReference>